<dbReference type="EMBL" id="VOIH02000005">
    <property type="protein sequence ID" value="KAF3446822.1"/>
    <property type="molecule type" value="Genomic_DNA"/>
</dbReference>
<keyword evidence="5 6" id="KW-0472">Membrane</keyword>
<keyword evidence="4 6" id="KW-1133">Transmembrane helix</keyword>
<feature type="transmembrane region" description="Helical" evidence="6">
    <location>
        <begin position="211"/>
        <end position="233"/>
    </location>
</feature>
<dbReference type="Proteomes" id="UP000796880">
    <property type="component" value="Unassembled WGS sequence"/>
</dbReference>
<comment type="caution">
    <text evidence="7">The sequence shown here is derived from an EMBL/GenBank/DDBJ whole genome shotgun (WGS) entry which is preliminary data.</text>
</comment>
<reference evidence="7" key="1">
    <citation type="submission" date="2020-03" db="EMBL/GenBank/DDBJ databases">
        <title>A high-quality chromosome-level genome assembly of a woody plant with both climbing and erect habits, Rhamnella rubrinervis.</title>
        <authorList>
            <person name="Lu Z."/>
            <person name="Yang Y."/>
            <person name="Zhu X."/>
            <person name="Sun Y."/>
        </authorList>
    </citation>
    <scope>NUCLEOTIDE SEQUENCE</scope>
    <source>
        <strain evidence="7">BYM</strain>
        <tissue evidence="7">Leaf</tissue>
    </source>
</reference>
<keyword evidence="8" id="KW-1185">Reference proteome</keyword>
<dbReference type="AlphaFoldDB" id="A0A8K0H6K7"/>
<evidence type="ECO:0000313" key="8">
    <source>
        <dbReference type="Proteomes" id="UP000796880"/>
    </source>
</evidence>
<evidence type="ECO:0000256" key="1">
    <source>
        <dbReference type="ARBA" id="ARBA00004370"/>
    </source>
</evidence>
<dbReference type="Pfam" id="PF05055">
    <property type="entry name" value="DUF677"/>
    <property type="match status" value="1"/>
</dbReference>
<organism evidence="7 8">
    <name type="scientific">Rhamnella rubrinervis</name>
    <dbReference type="NCBI Taxonomy" id="2594499"/>
    <lineage>
        <taxon>Eukaryota</taxon>
        <taxon>Viridiplantae</taxon>
        <taxon>Streptophyta</taxon>
        <taxon>Embryophyta</taxon>
        <taxon>Tracheophyta</taxon>
        <taxon>Spermatophyta</taxon>
        <taxon>Magnoliopsida</taxon>
        <taxon>eudicotyledons</taxon>
        <taxon>Gunneridae</taxon>
        <taxon>Pentapetalae</taxon>
        <taxon>rosids</taxon>
        <taxon>fabids</taxon>
        <taxon>Rosales</taxon>
        <taxon>Rhamnaceae</taxon>
        <taxon>rhamnoid group</taxon>
        <taxon>Rhamneae</taxon>
        <taxon>Rhamnella</taxon>
    </lineage>
</organism>
<dbReference type="PANTHER" id="PTHR31113">
    <property type="entry name" value="UPF0496 PROTEIN 3-RELATED"/>
    <property type="match status" value="1"/>
</dbReference>
<evidence type="ECO:0000256" key="5">
    <source>
        <dbReference type="ARBA" id="ARBA00023136"/>
    </source>
</evidence>
<sequence length="296" mass="33398">MSKMRRTLWTKLKSPFTAAGKSRNDRVHSLSTKLSVNDEYLEVFRTKSYEEMSDRVQRQLGRTNTSRLSSSSSLPFYLDLSEYLLEPRQETLKDMIGNLNFHHLLVDYFGASLQAYNICGLLLKGIHQTRSTYEIIRRVIKSSKRPMHGYTKEDQYRAILGELNAFALLKNPLSIISPVQFRDIHDKCLVLLHRLTSKHKKIKRITKLKKICKKVGGAGLVISLTALLIALLIFAFHSIIGIAAAPALMACSVGLCKKKMETAQGWAKTRSHHEGLGGQLDMAAKGYLYSSMTLIP</sequence>
<accession>A0A8K0H6K7</accession>
<evidence type="ECO:0000256" key="2">
    <source>
        <dbReference type="ARBA" id="ARBA00009074"/>
    </source>
</evidence>
<evidence type="ECO:0000256" key="6">
    <source>
        <dbReference type="SAM" id="Phobius"/>
    </source>
</evidence>
<keyword evidence="3 6" id="KW-0812">Transmembrane</keyword>
<dbReference type="InterPro" id="IPR007749">
    <property type="entry name" value="DUF677"/>
</dbReference>
<feature type="transmembrane region" description="Helical" evidence="6">
    <location>
        <begin position="239"/>
        <end position="256"/>
    </location>
</feature>
<comment type="similarity">
    <text evidence="2">Belongs to the UPF0496 family.</text>
</comment>
<gene>
    <name evidence="7" type="ORF">FNV43_RR12002</name>
</gene>
<protein>
    <submittedName>
        <fullName evidence="7">Uncharacterized protein</fullName>
    </submittedName>
</protein>
<evidence type="ECO:0000256" key="3">
    <source>
        <dbReference type="ARBA" id="ARBA00022692"/>
    </source>
</evidence>
<dbReference type="PANTHER" id="PTHR31113:SF20">
    <property type="entry name" value="UPF0496 PROTEIN 2-RELATED"/>
    <property type="match status" value="1"/>
</dbReference>
<dbReference type="OrthoDB" id="776561at2759"/>
<name>A0A8K0H6K7_9ROSA</name>
<evidence type="ECO:0000256" key="4">
    <source>
        <dbReference type="ARBA" id="ARBA00022989"/>
    </source>
</evidence>
<proteinExistence type="inferred from homology"/>
<comment type="subcellular location">
    <subcellularLocation>
        <location evidence="1">Membrane</location>
    </subcellularLocation>
</comment>
<dbReference type="GO" id="GO:0016020">
    <property type="term" value="C:membrane"/>
    <property type="evidence" value="ECO:0007669"/>
    <property type="project" value="UniProtKB-SubCell"/>
</dbReference>
<evidence type="ECO:0000313" key="7">
    <source>
        <dbReference type="EMBL" id="KAF3446822.1"/>
    </source>
</evidence>